<evidence type="ECO:0000313" key="1">
    <source>
        <dbReference type="EMBL" id="QOS04528.1"/>
    </source>
</evidence>
<dbReference type="InterPro" id="IPR036388">
    <property type="entry name" value="WH-like_DNA-bd_sf"/>
</dbReference>
<dbReference type="AlphaFoldDB" id="A0A7M1VI26"/>
<dbReference type="Gene3D" id="1.10.10.10">
    <property type="entry name" value="Winged helix-like DNA-binding domain superfamily/Winged helix DNA-binding domain"/>
    <property type="match status" value="1"/>
</dbReference>
<protein>
    <submittedName>
        <fullName evidence="1">Global nitrogen transcriptional regulator</fullName>
    </submittedName>
</protein>
<proteinExistence type="predicted"/>
<keyword evidence="1" id="KW-0150">Chloroplast</keyword>
<sequence>MKWINYFIIYKIPFYIYKLNKGDSIIYINHKKQCTSIIVTYGILHLLKIFTNKEIITIGILSKENIIHSLAEQKNCYYQLIAIEESFLISFKWSDLIVSYNSYNNNYLFISIIDAYQNTLNKYEMMNQILIHKYTKNRIIQLILFLCKEFGFIQQDYVILPFQFSQITMSIITAGNRSTVNKVMNKLYRQNAISYSHNKYICLIDPFKLL</sequence>
<geneLocation type="chloroplast" evidence="1"/>
<keyword evidence="1" id="KW-0934">Plastid</keyword>
<reference evidence="1" key="1">
    <citation type="submission" date="2020-02" db="EMBL/GenBank/DDBJ databases">
        <authorList>
            <person name="Hughey J.R."/>
        </authorList>
    </citation>
    <scope>NUCLEOTIDE SEQUENCE</scope>
</reference>
<organism evidence="1">
    <name type="scientific">Sarcopeltis skottsbergii</name>
    <name type="common">Red alga</name>
    <name type="synonym">Gigartina skottsbergii</name>
    <dbReference type="NCBI Taxonomy" id="2765380"/>
    <lineage>
        <taxon>Eukaryota</taxon>
        <taxon>Rhodophyta</taxon>
        <taxon>Florideophyceae</taxon>
        <taxon>Rhodymeniophycidae</taxon>
        <taxon>Gigartinales</taxon>
        <taxon>Gigartinaceae</taxon>
        <taxon>Sarcopeltis</taxon>
    </lineage>
</organism>
<gene>
    <name evidence="1" type="primary">ntcA</name>
</gene>
<dbReference type="InterPro" id="IPR036390">
    <property type="entry name" value="WH_DNA-bd_sf"/>
</dbReference>
<dbReference type="EMBL" id="MT032182">
    <property type="protein sequence ID" value="QOS04528.1"/>
    <property type="molecule type" value="Genomic_DNA"/>
</dbReference>
<dbReference type="SUPFAM" id="SSF46785">
    <property type="entry name" value="Winged helix' DNA-binding domain"/>
    <property type="match status" value="1"/>
</dbReference>
<name>A0A7M1VI26_SARSK</name>
<reference evidence="1" key="2">
    <citation type="submission" date="2021-04" db="EMBL/GenBank/DDBJ databases">
        <title>Sarcopeltis skottsbergii and Sarcopeltis antarctica (Gigartinaceae, Rhodophyta), a new genus and new species from Antarctica.</title>
        <authorList>
            <person name="Leister G."/>
            <person name="Gabrielson P."/>
            <person name="Hommersand M."/>
        </authorList>
    </citation>
    <scope>NUCLEOTIDE SEQUENCE</scope>
</reference>
<accession>A0A7M1VI26</accession>